<dbReference type="EMBL" id="JAFMOF010000009">
    <property type="protein sequence ID" value="MBO0657422.1"/>
    <property type="molecule type" value="Genomic_DNA"/>
</dbReference>
<dbReference type="SUPFAM" id="SSF56801">
    <property type="entry name" value="Acetyl-CoA synthetase-like"/>
    <property type="match status" value="1"/>
</dbReference>
<reference evidence="2" key="1">
    <citation type="submission" date="2021-03" db="EMBL/GenBank/DDBJ databases">
        <title>Streptomyces strains.</title>
        <authorList>
            <person name="Lund M.B."/>
            <person name="Toerring T."/>
        </authorList>
    </citation>
    <scope>NUCLEOTIDE SEQUENCE</scope>
    <source>
        <strain evidence="2">JCM 4242</strain>
    </source>
</reference>
<dbReference type="Gene3D" id="3.30.300.30">
    <property type="match status" value="1"/>
</dbReference>
<dbReference type="Proteomes" id="UP000664781">
    <property type="component" value="Unassembled WGS sequence"/>
</dbReference>
<dbReference type="GO" id="GO:0043041">
    <property type="term" value="P:amino acid activation for nonribosomal peptide biosynthetic process"/>
    <property type="evidence" value="ECO:0007669"/>
    <property type="project" value="TreeGrafter"/>
</dbReference>
<gene>
    <name evidence="2" type="ORF">J1792_33330</name>
</gene>
<accession>A0A939FU66</accession>
<sequence length="110" mass="11757">MLLGPDLAEVPEGAPGEVYVAGDQVAQGYPGLPARTAERFVADPHGPAGTRMYRTGDRAVRGPGGALEYPARDDDQVKIRGHRVEPGEVRAALAPCPGWPRRPWRCGTKS</sequence>
<evidence type="ECO:0000313" key="2">
    <source>
        <dbReference type="EMBL" id="MBO0657422.1"/>
    </source>
</evidence>
<evidence type="ECO:0000313" key="3">
    <source>
        <dbReference type="Proteomes" id="UP000664781"/>
    </source>
</evidence>
<proteinExistence type="predicted"/>
<feature type="region of interest" description="Disordered" evidence="1">
    <location>
        <begin position="44"/>
        <end position="70"/>
    </location>
</feature>
<dbReference type="PANTHER" id="PTHR45527">
    <property type="entry name" value="NONRIBOSOMAL PEPTIDE SYNTHETASE"/>
    <property type="match status" value="1"/>
</dbReference>
<evidence type="ECO:0000256" key="1">
    <source>
        <dbReference type="SAM" id="MobiDB-lite"/>
    </source>
</evidence>
<dbReference type="GO" id="GO:0044550">
    <property type="term" value="P:secondary metabolite biosynthetic process"/>
    <property type="evidence" value="ECO:0007669"/>
    <property type="project" value="TreeGrafter"/>
</dbReference>
<keyword evidence="3" id="KW-1185">Reference proteome</keyword>
<dbReference type="GO" id="GO:0005829">
    <property type="term" value="C:cytosol"/>
    <property type="evidence" value="ECO:0007669"/>
    <property type="project" value="TreeGrafter"/>
</dbReference>
<dbReference type="GO" id="GO:0031177">
    <property type="term" value="F:phosphopantetheine binding"/>
    <property type="evidence" value="ECO:0007669"/>
    <property type="project" value="TreeGrafter"/>
</dbReference>
<dbReference type="InterPro" id="IPR045851">
    <property type="entry name" value="AMP-bd_C_sf"/>
</dbReference>
<protein>
    <submittedName>
        <fullName evidence="2">AMP-binding protein</fullName>
    </submittedName>
</protein>
<dbReference type="Gene3D" id="2.30.38.10">
    <property type="entry name" value="Luciferase, Domain 3"/>
    <property type="match status" value="1"/>
</dbReference>
<organism evidence="2 3">
    <name type="scientific">Streptomyces triculaminicus</name>
    <dbReference type="NCBI Taxonomy" id="2816232"/>
    <lineage>
        <taxon>Bacteria</taxon>
        <taxon>Bacillati</taxon>
        <taxon>Actinomycetota</taxon>
        <taxon>Actinomycetes</taxon>
        <taxon>Kitasatosporales</taxon>
        <taxon>Streptomycetaceae</taxon>
        <taxon>Streptomyces</taxon>
    </lineage>
</organism>
<name>A0A939FU66_9ACTN</name>
<comment type="caution">
    <text evidence="2">The sequence shown here is derived from an EMBL/GenBank/DDBJ whole genome shotgun (WGS) entry which is preliminary data.</text>
</comment>
<dbReference type="AlphaFoldDB" id="A0A939FU66"/>
<dbReference type="PANTHER" id="PTHR45527:SF1">
    <property type="entry name" value="FATTY ACID SYNTHASE"/>
    <property type="match status" value="1"/>
</dbReference>